<evidence type="ECO:0000313" key="2">
    <source>
        <dbReference type="Proteomes" id="UP000790377"/>
    </source>
</evidence>
<organism evidence="1 2">
    <name type="scientific">Hygrophoropsis aurantiaca</name>
    <dbReference type="NCBI Taxonomy" id="72124"/>
    <lineage>
        <taxon>Eukaryota</taxon>
        <taxon>Fungi</taxon>
        <taxon>Dikarya</taxon>
        <taxon>Basidiomycota</taxon>
        <taxon>Agaricomycotina</taxon>
        <taxon>Agaricomycetes</taxon>
        <taxon>Agaricomycetidae</taxon>
        <taxon>Boletales</taxon>
        <taxon>Coniophorineae</taxon>
        <taxon>Hygrophoropsidaceae</taxon>
        <taxon>Hygrophoropsis</taxon>
    </lineage>
</organism>
<sequence>MSFVFKFQVSEHLRQVTYDRSIWAHVYRTSSLVHPDGPLECQTAQMLESILARSTRLQPNWPPNPKIKPVRTRILPIQDERAEVSLLRERWLLVTNGDKQIVCYDLDATTTRTATGPAELPYAHLYDSLEENVSIVSFECDLILPSCTKDRCGAGRSHPQPLAFLAVVLHMDRPPNHMHVRTMLAHLCIVHRREIYKINVAGDDFPTLCLLHKFDMDFDPFTQVVLSPRLLAIYNPVRLPKQAILIDVETRQLYESPATTNCPQVSLRLSHAATQIGALSLKDELSNLSDHHIPRISSLRDLTVDHATGIRSMALTCTLACAYICVLHLRLHPAFSPLPRGTAAAASNRIGTITLEPGNNVDIGGDVNLDLPDQYPPIVQPAFNGHTRGIGFYFL</sequence>
<comment type="caution">
    <text evidence="1">The sequence shown here is derived from an EMBL/GenBank/DDBJ whole genome shotgun (WGS) entry which is preliminary data.</text>
</comment>
<evidence type="ECO:0000313" key="1">
    <source>
        <dbReference type="EMBL" id="KAH7907863.1"/>
    </source>
</evidence>
<reference evidence="1" key="1">
    <citation type="journal article" date="2021" name="New Phytol.">
        <title>Evolutionary innovations through gain and loss of genes in the ectomycorrhizal Boletales.</title>
        <authorList>
            <person name="Wu G."/>
            <person name="Miyauchi S."/>
            <person name="Morin E."/>
            <person name="Kuo A."/>
            <person name="Drula E."/>
            <person name="Varga T."/>
            <person name="Kohler A."/>
            <person name="Feng B."/>
            <person name="Cao Y."/>
            <person name="Lipzen A."/>
            <person name="Daum C."/>
            <person name="Hundley H."/>
            <person name="Pangilinan J."/>
            <person name="Johnson J."/>
            <person name="Barry K."/>
            <person name="LaButti K."/>
            <person name="Ng V."/>
            <person name="Ahrendt S."/>
            <person name="Min B."/>
            <person name="Choi I.G."/>
            <person name="Park H."/>
            <person name="Plett J.M."/>
            <person name="Magnuson J."/>
            <person name="Spatafora J.W."/>
            <person name="Nagy L.G."/>
            <person name="Henrissat B."/>
            <person name="Grigoriev I.V."/>
            <person name="Yang Z.L."/>
            <person name="Xu J."/>
            <person name="Martin F.M."/>
        </authorList>
    </citation>
    <scope>NUCLEOTIDE SEQUENCE</scope>
    <source>
        <strain evidence="1">ATCC 28755</strain>
    </source>
</reference>
<proteinExistence type="predicted"/>
<accession>A0ACB8A486</accession>
<name>A0ACB8A486_9AGAM</name>
<gene>
    <name evidence="1" type="ORF">BJ138DRAFT_1182144</name>
</gene>
<dbReference type="Proteomes" id="UP000790377">
    <property type="component" value="Unassembled WGS sequence"/>
</dbReference>
<protein>
    <submittedName>
        <fullName evidence="1">Uncharacterized protein</fullName>
    </submittedName>
</protein>
<keyword evidence="2" id="KW-1185">Reference proteome</keyword>
<dbReference type="EMBL" id="MU267864">
    <property type="protein sequence ID" value="KAH7907863.1"/>
    <property type="molecule type" value="Genomic_DNA"/>
</dbReference>